<dbReference type="Proteomes" id="UP000614460">
    <property type="component" value="Unassembled WGS sequence"/>
</dbReference>
<dbReference type="InterPro" id="IPR012944">
    <property type="entry name" value="SusD_RagB_dom"/>
</dbReference>
<feature type="domain" description="RagB/SusD" evidence="6">
    <location>
        <begin position="260"/>
        <end position="531"/>
    </location>
</feature>
<evidence type="ECO:0000256" key="1">
    <source>
        <dbReference type="ARBA" id="ARBA00004442"/>
    </source>
</evidence>
<reference evidence="7" key="1">
    <citation type="journal article" date="2014" name="Int. J. Syst. Evol. Microbiol.">
        <title>Complete genome sequence of Corynebacterium casei LMG S-19264T (=DSM 44701T), isolated from a smear-ripened cheese.</title>
        <authorList>
            <consortium name="US DOE Joint Genome Institute (JGI-PGF)"/>
            <person name="Walter F."/>
            <person name="Albersmeier A."/>
            <person name="Kalinowski J."/>
            <person name="Ruckert C."/>
        </authorList>
    </citation>
    <scope>NUCLEOTIDE SEQUENCE</scope>
    <source>
        <strain evidence="7">CGMCC 1.15966</strain>
    </source>
</reference>
<reference evidence="7" key="2">
    <citation type="submission" date="2020-09" db="EMBL/GenBank/DDBJ databases">
        <authorList>
            <person name="Sun Q."/>
            <person name="Zhou Y."/>
        </authorList>
    </citation>
    <scope>NUCLEOTIDE SEQUENCE</scope>
    <source>
        <strain evidence="7">CGMCC 1.15966</strain>
    </source>
</reference>
<dbReference type="EMBL" id="BMKM01000016">
    <property type="protein sequence ID" value="GGE34807.1"/>
    <property type="molecule type" value="Genomic_DNA"/>
</dbReference>
<evidence type="ECO:0000256" key="4">
    <source>
        <dbReference type="ARBA" id="ARBA00023136"/>
    </source>
</evidence>
<dbReference type="RefSeq" id="WP_182499731.1">
    <property type="nucleotide sequence ID" value="NZ_BMKM01000016.1"/>
</dbReference>
<evidence type="ECO:0000256" key="3">
    <source>
        <dbReference type="ARBA" id="ARBA00022729"/>
    </source>
</evidence>
<dbReference type="SUPFAM" id="SSF48452">
    <property type="entry name" value="TPR-like"/>
    <property type="match status" value="1"/>
</dbReference>
<keyword evidence="5" id="KW-0998">Cell outer membrane</keyword>
<evidence type="ECO:0000256" key="2">
    <source>
        <dbReference type="ARBA" id="ARBA00006275"/>
    </source>
</evidence>
<comment type="similarity">
    <text evidence="2">Belongs to the SusD family.</text>
</comment>
<comment type="caution">
    <text evidence="7">The sequence shown here is derived from an EMBL/GenBank/DDBJ whole genome shotgun (WGS) entry which is preliminary data.</text>
</comment>
<organism evidence="7 8">
    <name type="scientific">Sphingobacterium cellulitidis</name>
    <dbReference type="NCBI Taxonomy" id="1768011"/>
    <lineage>
        <taxon>Bacteria</taxon>
        <taxon>Pseudomonadati</taxon>
        <taxon>Bacteroidota</taxon>
        <taxon>Sphingobacteriia</taxon>
        <taxon>Sphingobacteriales</taxon>
        <taxon>Sphingobacteriaceae</taxon>
        <taxon>Sphingobacterium</taxon>
    </lineage>
</organism>
<evidence type="ECO:0000256" key="5">
    <source>
        <dbReference type="ARBA" id="ARBA00023237"/>
    </source>
</evidence>
<gene>
    <name evidence="7" type="ORF">GCM10011516_35560</name>
</gene>
<dbReference type="PROSITE" id="PS51257">
    <property type="entry name" value="PROKAR_LIPOPROTEIN"/>
    <property type="match status" value="1"/>
</dbReference>
<dbReference type="Gene3D" id="1.25.40.390">
    <property type="match status" value="1"/>
</dbReference>
<name>A0A8H9G2T4_9SPHI</name>
<comment type="subcellular location">
    <subcellularLocation>
        <location evidence="1">Cell outer membrane</location>
    </subcellularLocation>
</comment>
<evidence type="ECO:0000313" key="8">
    <source>
        <dbReference type="Proteomes" id="UP000614460"/>
    </source>
</evidence>
<protein>
    <submittedName>
        <fullName evidence="7">Membrane protein</fullName>
    </submittedName>
</protein>
<accession>A0A8H9G2T4</accession>
<keyword evidence="8" id="KW-1185">Reference proteome</keyword>
<keyword evidence="4" id="KW-0472">Membrane</keyword>
<evidence type="ECO:0000313" key="7">
    <source>
        <dbReference type="EMBL" id="GGE34807.1"/>
    </source>
</evidence>
<dbReference type="GO" id="GO:0009279">
    <property type="term" value="C:cell outer membrane"/>
    <property type="evidence" value="ECO:0007669"/>
    <property type="project" value="UniProtKB-SubCell"/>
</dbReference>
<sequence>MKKTIFALALITSLGTTSCEKFLDKRDPTATNFQEFFNTEEDLRRVVYSSYRDVFTHPTERRLVFYMMDGRSDNGYARIETDHHGIMANGNYNSNSRAAEYYWTLFNKHVGRLNTFIANVDIPYVEDEAVRQKYKGVLEALRVWHYFRIVGHWGDVPFVLEPANLETAKQPSTPKKEILEKLFPMAEEIANRLPEDEGNTNAYMFNKYSFKAIIMRYALYYERYDLAAKLAKEIMDSGRFQLHAKYGDMFGYKADKTNKEFIIKFDMESHDNSATASFEHLGPHYRTGKGQSYMVPTKSLVDSYWTLQGRSIDNCPLHTKEEYELNPKLNRDPRYAQSIFGHGDTFSGEVIDIYNVNSPMYYQQLRGSKSGYWFKKFVDEADAFRSGGNMTFPLIRYAEVLLTYAEAKIMSGEPDQLAKDCINNIRKRAGLDMTVADVNLVTKTKQQWTDLIRNERRVEFAGEGLRYDDIIRWKIADQVLNQPAMGHTRKLNNSLQSLKIEDRRFTKNQYLWPFHESSLKVEPNLIQNQGY</sequence>
<proteinExistence type="inferred from homology"/>
<dbReference type="AlphaFoldDB" id="A0A8H9G2T4"/>
<dbReference type="InterPro" id="IPR011990">
    <property type="entry name" value="TPR-like_helical_dom_sf"/>
</dbReference>
<evidence type="ECO:0000259" key="6">
    <source>
        <dbReference type="Pfam" id="PF07980"/>
    </source>
</evidence>
<dbReference type="Pfam" id="PF07980">
    <property type="entry name" value="SusD_RagB"/>
    <property type="match status" value="1"/>
</dbReference>
<keyword evidence="3" id="KW-0732">Signal</keyword>